<reference evidence="3 4" key="1">
    <citation type="submission" date="2023-12" db="EMBL/GenBank/DDBJ databases">
        <title>Baltic Sea Cyanobacteria.</title>
        <authorList>
            <person name="Delbaje E."/>
            <person name="Fewer D.P."/>
            <person name="Shishido T.K."/>
        </authorList>
    </citation>
    <scope>NUCLEOTIDE SEQUENCE [LARGE SCALE GENOMIC DNA]</scope>
    <source>
        <strain evidence="3 4">UHCC 0139</strain>
    </source>
</reference>
<organism evidence="3 4">
    <name type="scientific">Cyanobium gracile UHCC 0139</name>
    <dbReference type="NCBI Taxonomy" id="3110308"/>
    <lineage>
        <taxon>Bacteria</taxon>
        <taxon>Bacillati</taxon>
        <taxon>Cyanobacteriota</taxon>
        <taxon>Cyanophyceae</taxon>
        <taxon>Synechococcales</taxon>
        <taxon>Prochlorococcaceae</taxon>
        <taxon>Cyanobium</taxon>
    </lineage>
</organism>
<gene>
    <name evidence="3" type="primary">cadR</name>
    <name evidence="3" type="ORF">VB738_10550</name>
</gene>
<evidence type="ECO:0000259" key="2">
    <source>
        <dbReference type="PROSITE" id="PS50937"/>
    </source>
</evidence>
<name>A0ABU5RV97_9CYAN</name>
<dbReference type="RefSeq" id="WP_323305717.1">
    <property type="nucleotide sequence ID" value="NZ_JAYGHX010000006.1"/>
</dbReference>
<keyword evidence="4" id="KW-1185">Reference proteome</keyword>
<protein>
    <submittedName>
        <fullName evidence="3">Cd(II)/Pb(II)-responsive transcriptional regulator</fullName>
    </submittedName>
</protein>
<dbReference type="NCBIfam" id="TIGR02047">
    <property type="entry name" value="CadR-PbrR"/>
    <property type="match status" value="1"/>
</dbReference>
<dbReference type="SUPFAM" id="SSF46955">
    <property type="entry name" value="Putative DNA-binding domain"/>
    <property type="match status" value="1"/>
</dbReference>
<dbReference type="SMART" id="SM00422">
    <property type="entry name" value="HTH_MERR"/>
    <property type="match status" value="1"/>
</dbReference>
<dbReference type="Proteomes" id="UP001304461">
    <property type="component" value="Unassembled WGS sequence"/>
</dbReference>
<evidence type="ECO:0000256" key="1">
    <source>
        <dbReference type="ARBA" id="ARBA00023125"/>
    </source>
</evidence>
<feature type="domain" description="HTH merR-type" evidence="2">
    <location>
        <begin position="1"/>
        <end position="69"/>
    </location>
</feature>
<dbReference type="EMBL" id="JAYGHX010000006">
    <property type="protein sequence ID" value="MEA5391696.1"/>
    <property type="molecule type" value="Genomic_DNA"/>
</dbReference>
<dbReference type="PANTHER" id="PTHR30204:SF92">
    <property type="entry name" value="HTH-TYPE TRANSCRIPTIONAL REGULATOR ZNTR"/>
    <property type="match status" value="1"/>
</dbReference>
<dbReference type="PANTHER" id="PTHR30204">
    <property type="entry name" value="REDOX-CYCLING DRUG-SENSING TRANSCRIPTIONAL ACTIVATOR SOXR"/>
    <property type="match status" value="1"/>
</dbReference>
<evidence type="ECO:0000313" key="4">
    <source>
        <dbReference type="Proteomes" id="UP001304461"/>
    </source>
</evidence>
<evidence type="ECO:0000313" key="3">
    <source>
        <dbReference type="EMBL" id="MEA5391696.1"/>
    </source>
</evidence>
<dbReference type="CDD" id="cd04784">
    <property type="entry name" value="HTH_CadR-PbrR"/>
    <property type="match status" value="1"/>
</dbReference>
<keyword evidence="1" id="KW-0238">DNA-binding</keyword>
<dbReference type="Pfam" id="PF13411">
    <property type="entry name" value="MerR_1"/>
    <property type="match status" value="1"/>
</dbReference>
<dbReference type="Gene3D" id="1.10.1660.10">
    <property type="match status" value="1"/>
</dbReference>
<dbReference type="PROSITE" id="PS50937">
    <property type="entry name" value="HTH_MERR_2"/>
    <property type="match status" value="1"/>
</dbReference>
<dbReference type="InterPro" id="IPR047057">
    <property type="entry name" value="MerR_fam"/>
</dbReference>
<comment type="caution">
    <text evidence="3">The sequence shown here is derived from an EMBL/GenBank/DDBJ whole genome shotgun (WGS) entry which is preliminary data.</text>
</comment>
<accession>A0ABU5RV97</accession>
<dbReference type="PROSITE" id="PS00552">
    <property type="entry name" value="HTH_MERR_1"/>
    <property type="match status" value="1"/>
</dbReference>
<proteinExistence type="predicted"/>
<dbReference type="InterPro" id="IPR009061">
    <property type="entry name" value="DNA-bd_dom_put_sf"/>
</dbReference>
<sequence length="138" mass="15893">MQIGELARSTGVKIETIRYYEREQLLPVPQRTDGNYRLYSPRDVEQLRFICYCRSLDMSLEEVRLLIEARDAPAGSCLTVNALLDEKIAEVDARVNELHKLQDQLRQLRGLCQQPDEVKTCGILMELNRSAEIDKAQI</sequence>
<dbReference type="PRINTS" id="PR00040">
    <property type="entry name" value="HTHMERR"/>
</dbReference>
<dbReference type="InterPro" id="IPR000551">
    <property type="entry name" value="MerR-type_HTH_dom"/>
</dbReference>
<dbReference type="InterPro" id="IPR011791">
    <property type="entry name" value="CadR-PbrR"/>
</dbReference>